<evidence type="ECO:0000259" key="8">
    <source>
        <dbReference type="PROSITE" id="PS50850"/>
    </source>
</evidence>
<dbReference type="SUPFAM" id="SSF103473">
    <property type="entry name" value="MFS general substrate transporter"/>
    <property type="match status" value="1"/>
</dbReference>
<evidence type="ECO:0000256" key="5">
    <source>
        <dbReference type="ARBA" id="ARBA00022989"/>
    </source>
</evidence>
<dbReference type="Pfam" id="PF07690">
    <property type="entry name" value="MFS_1"/>
    <property type="match status" value="1"/>
</dbReference>
<dbReference type="InterPro" id="IPR011701">
    <property type="entry name" value="MFS"/>
</dbReference>
<keyword evidence="3" id="KW-1003">Cell membrane</keyword>
<evidence type="ECO:0000256" key="3">
    <source>
        <dbReference type="ARBA" id="ARBA00022475"/>
    </source>
</evidence>
<dbReference type="InterPro" id="IPR001958">
    <property type="entry name" value="Tet-R_TetA/multi-R_MdtG-like"/>
</dbReference>
<feature type="transmembrane region" description="Helical" evidence="7">
    <location>
        <begin position="49"/>
        <end position="71"/>
    </location>
</feature>
<feature type="transmembrane region" description="Helical" evidence="7">
    <location>
        <begin position="138"/>
        <end position="158"/>
    </location>
</feature>
<dbReference type="InterPro" id="IPR020846">
    <property type="entry name" value="MFS_dom"/>
</dbReference>
<comment type="subcellular location">
    <subcellularLocation>
        <location evidence="1">Cell membrane</location>
        <topology evidence="1">Multi-pass membrane protein</topology>
    </subcellularLocation>
</comment>
<accession>X0WFU9</accession>
<feature type="non-terminal residue" evidence="9">
    <location>
        <position position="208"/>
    </location>
</feature>
<keyword evidence="4 7" id="KW-0812">Transmembrane</keyword>
<dbReference type="AlphaFoldDB" id="X0WFU9"/>
<dbReference type="Gene3D" id="1.20.1250.20">
    <property type="entry name" value="MFS general substrate transporter like domains"/>
    <property type="match status" value="1"/>
</dbReference>
<dbReference type="GO" id="GO:0005886">
    <property type="term" value="C:plasma membrane"/>
    <property type="evidence" value="ECO:0007669"/>
    <property type="project" value="UniProtKB-SubCell"/>
</dbReference>
<organism evidence="9">
    <name type="scientific">marine sediment metagenome</name>
    <dbReference type="NCBI Taxonomy" id="412755"/>
    <lineage>
        <taxon>unclassified sequences</taxon>
        <taxon>metagenomes</taxon>
        <taxon>ecological metagenomes</taxon>
    </lineage>
</organism>
<protein>
    <recommendedName>
        <fullName evidence="8">Major facilitator superfamily (MFS) profile domain-containing protein</fullName>
    </recommendedName>
</protein>
<comment type="caution">
    <text evidence="9">The sequence shown here is derived from an EMBL/GenBank/DDBJ whole genome shotgun (WGS) entry which is preliminary data.</text>
</comment>
<evidence type="ECO:0000256" key="7">
    <source>
        <dbReference type="SAM" id="Phobius"/>
    </source>
</evidence>
<dbReference type="GO" id="GO:0022857">
    <property type="term" value="F:transmembrane transporter activity"/>
    <property type="evidence" value="ECO:0007669"/>
    <property type="project" value="InterPro"/>
</dbReference>
<evidence type="ECO:0000256" key="1">
    <source>
        <dbReference type="ARBA" id="ARBA00004651"/>
    </source>
</evidence>
<feature type="domain" description="Major facilitator superfamily (MFS) profile" evidence="8">
    <location>
        <begin position="15"/>
        <end position="208"/>
    </location>
</feature>
<evidence type="ECO:0000256" key="6">
    <source>
        <dbReference type="ARBA" id="ARBA00023136"/>
    </source>
</evidence>
<dbReference type="PANTHER" id="PTHR43414">
    <property type="entry name" value="MULTIDRUG RESISTANCE PROTEIN MDTG"/>
    <property type="match status" value="1"/>
</dbReference>
<feature type="transmembrane region" description="Helical" evidence="7">
    <location>
        <begin position="164"/>
        <end position="189"/>
    </location>
</feature>
<feature type="transmembrane region" description="Helical" evidence="7">
    <location>
        <begin position="16"/>
        <end position="37"/>
    </location>
</feature>
<reference evidence="9" key="1">
    <citation type="journal article" date="2014" name="Front. Microbiol.">
        <title>High frequency of phylogenetically diverse reductive dehalogenase-homologous genes in deep subseafloor sedimentary metagenomes.</title>
        <authorList>
            <person name="Kawai M."/>
            <person name="Futagami T."/>
            <person name="Toyoda A."/>
            <person name="Takaki Y."/>
            <person name="Nishi S."/>
            <person name="Hori S."/>
            <person name="Arai W."/>
            <person name="Tsubouchi T."/>
            <person name="Morono Y."/>
            <person name="Uchiyama I."/>
            <person name="Ito T."/>
            <person name="Fujiyama A."/>
            <person name="Inagaki F."/>
            <person name="Takami H."/>
        </authorList>
    </citation>
    <scope>NUCLEOTIDE SEQUENCE</scope>
    <source>
        <strain evidence="9">Expedition CK06-06</strain>
    </source>
</reference>
<proteinExistence type="predicted"/>
<dbReference type="PRINTS" id="PR01035">
    <property type="entry name" value="TCRTETA"/>
</dbReference>
<keyword evidence="5 7" id="KW-1133">Transmembrane helix</keyword>
<keyword evidence="2" id="KW-0813">Transport</keyword>
<evidence type="ECO:0000256" key="2">
    <source>
        <dbReference type="ARBA" id="ARBA00022448"/>
    </source>
</evidence>
<evidence type="ECO:0000256" key="4">
    <source>
        <dbReference type="ARBA" id="ARBA00022692"/>
    </source>
</evidence>
<sequence>MISRIRNTVAEYPLQFWILFVARFIGATGGSLVWPFLTVYLRQRLEISLTTVGVLFAINAGVGLFSQVLWGPVVDKYGRKTAMVAGLANEVVVMMGFALLGSVEAYAVLIAMSGLIEPASRIGSDAMIADLIDEEKRAGAYALLRMVSNAGIAIGPAVGGFLAAASYFLTFSAAAVAASIALLLVVFLVRETKPELSEVEKVERPGGG</sequence>
<dbReference type="PANTHER" id="PTHR43414:SF1">
    <property type="entry name" value="PEPTIDE PERMEASE"/>
    <property type="match status" value="1"/>
</dbReference>
<dbReference type="EMBL" id="BARS01034539">
    <property type="protein sequence ID" value="GAG23413.1"/>
    <property type="molecule type" value="Genomic_DNA"/>
</dbReference>
<dbReference type="InterPro" id="IPR036259">
    <property type="entry name" value="MFS_trans_sf"/>
</dbReference>
<feature type="transmembrane region" description="Helical" evidence="7">
    <location>
        <begin position="91"/>
        <end position="117"/>
    </location>
</feature>
<dbReference type="PROSITE" id="PS50850">
    <property type="entry name" value="MFS"/>
    <property type="match status" value="1"/>
</dbReference>
<name>X0WFU9_9ZZZZ</name>
<gene>
    <name evidence="9" type="ORF">S01H1_53344</name>
</gene>
<evidence type="ECO:0000313" key="9">
    <source>
        <dbReference type="EMBL" id="GAG23413.1"/>
    </source>
</evidence>
<keyword evidence="6 7" id="KW-0472">Membrane</keyword>